<dbReference type="Proteomes" id="UP000667802">
    <property type="component" value="Unassembled WGS sequence"/>
</dbReference>
<dbReference type="Gene3D" id="3.40.1000.10">
    <property type="entry name" value="Mog1/PsbP, alpha/beta/alpha sandwich"/>
    <property type="match status" value="1"/>
</dbReference>
<dbReference type="EMBL" id="JAALHA020000002">
    <property type="protein sequence ID" value="MDR9894378.1"/>
    <property type="molecule type" value="Genomic_DNA"/>
</dbReference>
<organism evidence="1 2">
    <name type="scientific">Aetokthonos hydrillicola Thurmond2011</name>
    <dbReference type="NCBI Taxonomy" id="2712845"/>
    <lineage>
        <taxon>Bacteria</taxon>
        <taxon>Bacillati</taxon>
        <taxon>Cyanobacteriota</taxon>
        <taxon>Cyanophyceae</taxon>
        <taxon>Nostocales</taxon>
        <taxon>Hapalosiphonaceae</taxon>
        <taxon>Aetokthonos</taxon>
    </lineage>
</organism>
<evidence type="ECO:0000313" key="1">
    <source>
        <dbReference type="EMBL" id="MDR9894378.1"/>
    </source>
</evidence>
<evidence type="ECO:0000313" key="2">
    <source>
        <dbReference type="Proteomes" id="UP000667802"/>
    </source>
</evidence>
<proteinExistence type="predicted"/>
<accession>A0AAP5M971</accession>
<keyword evidence="2" id="KW-1185">Reference proteome</keyword>
<protein>
    <submittedName>
        <fullName evidence="1">DUF1795 domain-containing protein</fullName>
    </submittedName>
</protein>
<sequence length="96" mass="11070">MKQPKSLEEYTNSQVNAITQFLTNAKIHDSHSIILAGQPGHEVVYSGKQQQDNIKRKAVWLLKNNKAYIVTYTAQEDQYDDFLRTAQDMIDSLEVR</sequence>
<dbReference type="InterPro" id="IPR016123">
    <property type="entry name" value="Mog1/PsbP_a/b/a-sand"/>
</dbReference>
<reference evidence="2" key="1">
    <citation type="journal article" date="2021" name="Science">
        <title>Hunting the eagle killer: A cyanobacterial neurotoxin causes vacuolar myelinopathy.</title>
        <authorList>
            <person name="Breinlinger S."/>
            <person name="Phillips T.J."/>
            <person name="Haram B.N."/>
            <person name="Mares J."/>
            <person name="Martinez Yerena J.A."/>
            <person name="Hrouzek P."/>
            <person name="Sobotka R."/>
            <person name="Henderson W.M."/>
            <person name="Schmieder P."/>
            <person name="Williams S.M."/>
            <person name="Lauderdale J.D."/>
            <person name="Wilde H.D."/>
            <person name="Gerrin W."/>
            <person name="Kust A."/>
            <person name="Washington J.W."/>
            <person name="Wagner C."/>
            <person name="Geier B."/>
            <person name="Liebeke M."/>
            <person name="Enke H."/>
            <person name="Niedermeyer T.H.J."/>
            <person name="Wilde S.B."/>
        </authorList>
    </citation>
    <scope>NUCLEOTIDE SEQUENCE [LARGE SCALE GENOMIC DNA]</scope>
    <source>
        <strain evidence="2">Thurmond2011</strain>
    </source>
</reference>
<dbReference type="Pfam" id="PF18933">
    <property type="entry name" value="PsbP_2"/>
    <property type="match status" value="1"/>
</dbReference>
<name>A0AAP5M971_9CYAN</name>
<dbReference type="RefSeq" id="WP_243902581.1">
    <property type="nucleotide sequence ID" value="NZ_CAWQFN010000489.1"/>
</dbReference>
<comment type="caution">
    <text evidence="1">The sequence shown here is derived from an EMBL/GenBank/DDBJ whole genome shotgun (WGS) entry which is preliminary data.</text>
</comment>
<dbReference type="SUPFAM" id="SSF55724">
    <property type="entry name" value="Mog1p/PsbP-like"/>
    <property type="match status" value="1"/>
</dbReference>
<dbReference type="AlphaFoldDB" id="A0AAP5M971"/>
<gene>
    <name evidence="1" type="ORF">G7B40_007305</name>
</gene>